<name>A0A1F8EGG0_9BACT</name>
<feature type="binding site" evidence="9">
    <location>
        <position position="56"/>
    </location>
    <ligand>
        <name>substrate</name>
    </ligand>
</feature>
<evidence type="ECO:0000256" key="5">
    <source>
        <dbReference type="ARBA" id="ARBA00022723"/>
    </source>
</evidence>
<dbReference type="GO" id="GO:0097367">
    <property type="term" value="F:carbohydrate derivative binding"/>
    <property type="evidence" value="ECO:0007669"/>
    <property type="project" value="InterPro"/>
</dbReference>
<comment type="miscellaneous">
    <text evidence="9">The reaction produces a racemic mixture of D-glycero-alpha-D-manno-heptose 7-phosphate and D-glycero-beta-D-manno-heptose 7-phosphate.</text>
</comment>
<keyword evidence="4 9" id="KW-0963">Cytoplasm</keyword>
<dbReference type="GO" id="GO:2001061">
    <property type="term" value="P:D-glycero-D-manno-heptose 7-phosphate biosynthetic process"/>
    <property type="evidence" value="ECO:0007669"/>
    <property type="project" value="UniProtKB-UniPathway"/>
</dbReference>
<dbReference type="GO" id="GO:0005975">
    <property type="term" value="P:carbohydrate metabolic process"/>
    <property type="evidence" value="ECO:0007669"/>
    <property type="project" value="UniProtKB-UniRule"/>
</dbReference>
<dbReference type="InterPro" id="IPR046348">
    <property type="entry name" value="SIS_dom_sf"/>
</dbReference>
<dbReference type="CDD" id="cd05006">
    <property type="entry name" value="SIS_GmhA"/>
    <property type="match status" value="1"/>
</dbReference>
<keyword evidence="8 9" id="KW-0119">Carbohydrate metabolism</keyword>
<feature type="binding site" evidence="9">
    <location>
        <position position="116"/>
    </location>
    <ligand>
        <name>substrate</name>
    </ligand>
</feature>
<feature type="binding site" evidence="9">
    <location>
        <position position="163"/>
    </location>
    <ligand>
        <name>substrate</name>
    </ligand>
</feature>
<evidence type="ECO:0000256" key="9">
    <source>
        <dbReference type="HAMAP-Rule" id="MF_00067"/>
    </source>
</evidence>
<dbReference type="InterPro" id="IPR035461">
    <property type="entry name" value="GmhA/DiaA"/>
</dbReference>
<evidence type="ECO:0000256" key="3">
    <source>
        <dbReference type="ARBA" id="ARBA00009894"/>
    </source>
</evidence>
<feature type="binding site" evidence="9">
    <location>
        <begin position="43"/>
        <end position="45"/>
    </location>
    <ligand>
        <name>substrate</name>
    </ligand>
</feature>
<comment type="catalytic activity">
    <reaction evidence="1 9">
        <text>2 D-sedoheptulose 7-phosphate = D-glycero-alpha-D-manno-heptose 7-phosphate + D-glycero-beta-D-manno-heptose 7-phosphate</text>
        <dbReference type="Rhea" id="RHEA:27489"/>
        <dbReference type="ChEBI" id="CHEBI:57483"/>
        <dbReference type="ChEBI" id="CHEBI:60203"/>
        <dbReference type="ChEBI" id="CHEBI:60204"/>
        <dbReference type="EC" id="5.3.1.28"/>
    </reaction>
</comment>
<dbReference type="GO" id="GO:0008270">
    <property type="term" value="F:zinc ion binding"/>
    <property type="evidence" value="ECO:0007669"/>
    <property type="project" value="UniProtKB-UniRule"/>
</dbReference>
<feature type="domain" description="SIS" evidence="10">
    <location>
        <begin position="28"/>
        <end position="183"/>
    </location>
</feature>
<dbReference type="GO" id="GO:0008968">
    <property type="term" value="F:D-sedoheptulose 7-phosphate isomerase activity"/>
    <property type="evidence" value="ECO:0007669"/>
    <property type="project" value="UniProtKB-UniRule"/>
</dbReference>
<evidence type="ECO:0000256" key="8">
    <source>
        <dbReference type="ARBA" id="ARBA00023277"/>
    </source>
</evidence>
<evidence type="ECO:0000256" key="1">
    <source>
        <dbReference type="ARBA" id="ARBA00000348"/>
    </source>
</evidence>
<feature type="binding site" evidence="9">
    <location>
        <position position="52"/>
    </location>
    <ligand>
        <name>Zn(2+)</name>
        <dbReference type="ChEBI" id="CHEBI:29105"/>
    </ligand>
</feature>
<sequence length="187" mass="20237">MLASVETKIKLLSDRDFIIEMEKIGSRMITCLKLSKKILIAGNGGSAADAQHFAAELAGQFVHKRKGLPVIALTTNPSIITAIGNDFGYEYVFSKQIEGLGNQGDIFVGISTSGNSLNLINAMDIAKKQGLVTVGFLGRGGGHMKNFCDLKLIVPSDNTQHIQEAHIMIIHELCSLIDNAFKNHAQE</sequence>
<protein>
    <recommendedName>
        <fullName evidence="9">Phosphoheptose isomerase</fullName>
        <ecNumber evidence="9">5.3.1.28</ecNumber>
    </recommendedName>
    <alternativeName>
        <fullName evidence="9">Sedoheptulose 7-phosphate isomerase</fullName>
    </alternativeName>
</protein>
<keyword evidence="7 9" id="KW-0413">Isomerase</keyword>
<evidence type="ECO:0000313" key="11">
    <source>
        <dbReference type="EMBL" id="OGM99419.1"/>
    </source>
</evidence>
<dbReference type="EC" id="5.3.1.28" evidence="9"/>
<dbReference type="HAMAP" id="MF_00067">
    <property type="entry name" value="GmhA"/>
    <property type="match status" value="1"/>
</dbReference>
<comment type="subcellular location">
    <subcellularLocation>
        <location evidence="2 9">Cytoplasm</location>
    </subcellularLocation>
</comment>
<comment type="similarity">
    <text evidence="3 9">Belongs to the SIS family. GmhA subfamily.</text>
</comment>
<evidence type="ECO:0000256" key="7">
    <source>
        <dbReference type="ARBA" id="ARBA00023235"/>
    </source>
</evidence>
<dbReference type="InterPro" id="IPR050099">
    <property type="entry name" value="SIS_GmhA/DiaA_subfam"/>
</dbReference>
<dbReference type="PANTHER" id="PTHR30390">
    <property type="entry name" value="SEDOHEPTULOSE 7-PHOSPHATE ISOMERASE / DNAA INITIATOR-ASSOCIATING FACTOR FOR REPLICATION INITIATION"/>
    <property type="match status" value="1"/>
</dbReference>
<dbReference type="AlphaFoldDB" id="A0A1F8EGG0"/>
<feature type="binding site" evidence="9">
    <location>
        <position position="171"/>
    </location>
    <ligand>
        <name>Zn(2+)</name>
        <dbReference type="ChEBI" id="CHEBI:29105"/>
    </ligand>
</feature>
<dbReference type="InterPro" id="IPR004515">
    <property type="entry name" value="Phosphoheptose_Isoase"/>
</dbReference>
<reference evidence="11 12" key="1">
    <citation type="journal article" date="2016" name="Nat. Commun.">
        <title>Thousands of microbial genomes shed light on interconnected biogeochemical processes in an aquifer system.</title>
        <authorList>
            <person name="Anantharaman K."/>
            <person name="Brown C.T."/>
            <person name="Hug L.A."/>
            <person name="Sharon I."/>
            <person name="Castelle C.J."/>
            <person name="Probst A.J."/>
            <person name="Thomas B.C."/>
            <person name="Singh A."/>
            <person name="Wilkins M.J."/>
            <person name="Karaoz U."/>
            <person name="Brodie E.L."/>
            <person name="Williams K.H."/>
            <person name="Hubbard S.S."/>
            <person name="Banfield J.F."/>
        </authorList>
    </citation>
    <scope>NUCLEOTIDE SEQUENCE [LARGE SCALE GENOMIC DNA]</scope>
</reference>
<feature type="binding site" evidence="9">
    <location>
        <position position="163"/>
    </location>
    <ligand>
        <name>Zn(2+)</name>
        <dbReference type="ChEBI" id="CHEBI:29105"/>
    </ligand>
</feature>
<comment type="pathway">
    <text evidence="9">Carbohydrate biosynthesis; D-glycero-D-manno-heptose 7-phosphate biosynthesis; D-glycero-alpha-D-manno-heptose 7-phosphate and D-glycero-beta-D-manno-heptose 7-phosphate from sedoheptulose 7-phosphate: step 1/1.</text>
</comment>
<evidence type="ECO:0000256" key="6">
    <source>
        <dbReference type="ARBA" id="ARBA00022833"/>
    </source>
</evidence>
<feature type="binding site" evidence="9">
    <location>
        <begin position="85"/>
        <end position="86"/>
    </location>
    <ligand>
        <name>substrate</name>
    </ligand>
</feature>
<dbReference type="GO" id="GO:0005737">
    <property type="term" value="C:cytoplasm"/>
    <property type="evidence" value="ECO:0007669"/>
    <property type="project" value="UniProtKB-SubCell"/>
</dbReference>
<dbReference type="InterPro" id="IPR001347">
    <property type="entry name" value="SIS_dom"/>
</dbReference>
<keyword evidence="6 9" id="KW-0862">Zinc</keyword>
<dbReference type="UniPathway" id="UPA00041">
    <property type="reaction ID" value="UER00436"/>
</dbReference>
<comment type="cofactor">
    <cofactor evidence="9">
        <name>Zn(2+)</name>
        <dbReference type="ChEBI" id="CHEBI:29105"/>
    </cofactor>
    <text evidence="9">Binds 1 zinc ion per subunit.</text>
</comment>
<proteinExistence type="inferred from homology"/>
<dbReference type="PROSITE" id="PS51464">
    <property type="entry name" value="SIS"/>
    <property type="match status" value="1"/>
</dbReference>
<dbReference type="PANTHER" id="PTHR30390:SF6">
    <property type="entry name" value="DNAA INITIATOR-ASSOCIATING PROTEIN DIAA"/>
    <property type="match status" value="1"/>
</dbReference>
<dbReference type="EMBL" id="MGIZ01000020">
    <property type="protein sequence ID" value="OGM99419.1"/>
    <property type="molecule type" value="Genomic_DNA"/>
</dbReference>
<comment type="function">
    <text evidence="9">Catalyzes the isomerization of sedoheptulose 7-phosphate in D-glycero-D-manno-heptose 7-phosphate.</text>
</comment>
<dbReference type="Gene3D" id="3.40.50.10490">
    <property type="entry name" value="Glucose-6-phosphate isomerase like protein, domain 1"/>
    <property type="match status" value="1"/>
</dbReference>
<evidence type="ECO:0000256" key="2">
    <source>
        <dbReference type="ARBA" id="ARBA00004496"/>
    </source>
</evidence>
<comment type="caution">
    <text evidence="11">The sequence shown here is derived from an EMBL/GenBank/DDBJ whole genome shotgun (WGS) entry which is preliminary data.</text>
</comment>
<keyword evidence="5 9" id="KW-0479">Metal-binding</keyword>
<evidence type="ECO:0000313" key="12">
    <source>
        <dbReference type="Proteomes" id="UP000177594"/>
    </source>
</evidence>
<gene>
    <name evidence="9" type="primary">gmhA</name>
    <name evidence="11" type="ORF">A2817_03345</name>
</gene>
<dbReference type="SUPFAM" id="SSF53697">
    <property type="entry name" value="SIS domain"/>
    <property type="match status" value="1"/>
</dbReference>
<accession>A0A1F8EGG0</accession>
<organism evidence="11 12">
    <name type="scientific">Candidatus Yanofskybacteria bacterium RIFCSPHIGHO2_01_FULL_39_8b</name>
    <dbReference type="NCBI Taxonomy" id="1802659"/>
    <lineage>
        <taxon>Bacteria</taxon>
        <taxon>Candidatus Yanofskyibacteriota</taxon>
    </lineage>
</organism>
<feature type="binding site" evidence="9">
    <location>
        <begin position="111"/>
        <end position="113"/>
    </location>
    <ligand>
        <name>substrate</name>
    </ligand>
</feature>
<dbReference type="Proteomes" id="UP000177594">
    <property type="component" value="Unassembled WGS sequence"/>
</dbReference>
<evidence type="ECO:0000256" key="4">
    <source>
        <dbReference type="ARBA" id="ARBA00022490"/>
    </source>
</evidence>
<feature type="binding site" evidence="9">
    <location>
        <position position="56"/>
    </location>
    <ligand>
        <name>Zn(2+)</name>
        <dbReference type="ChEBI" id="CHEBI:29105"/>
    </ligand>
</feature>
<dbReference type="Pfam" id="PF13580">
    <property type="entry name" value="SIS_2"/>
    <property type="match status" value="1"/>
</dbReference>
<evidence type="ECO:0000259" key="10">
    <source>
        <dbReference type="PROSITE" id="PS51464"/>
    </source>
</evidence>